<comment type="subunit">
    <text evidence="5">Part of the 50S ribosomal subunit.</text>
</comment>
<evidence type="ECO:0000256" key="2">
    <source>
        <dbReference type="ARBA" id="ARBA00022884"/>
    </source>
</evidence>
<dbReference type="InterPro" id="IPR011332">
    <property type="entry name" value="Ribosomal_zn-bd"/>
</dbReference>
<evidence type="ECO:0000256" key="4">
    <source>
        <dbReference type="ARBA" id="ARBA00023274"/>
    </source>
</evidence>
<dbReference type="GO" id="GO:0070180">
    <property type="term" value="F:large ribosomal subunit rRNA binding"/>
    <property type="evidence" value="ECO:0007669"/>
    <property type="project" value="UniProtKB-UniRule"/>
</dbReference>
<dbReference type="NCBIfam" id="TIGR00280">
    <property type="entry name" value="eL43_euk_arch"/>
    <property type="match status" value="1"/>
</dbReference>
<dbReference type="GO" id="GO:0005840">
    <property type="term" value="C:ribosome"/>
    <property type="evidence" value="ECO:0007669"/>
    <property type="project" value="UniProtKB-KW"/>
</dbReference>
<dbReference type="Gene3D" id="2.20.25.30">
    <property type="match status" value="1"/>
</dbReference>
<feature type="binding site" evidence="5">
    <location>
        <position position="65"/>
    </location>
    <ligand>
        <name>Zn(2+)</name>
        <dbReference type="ChEBI" id="CHEBI:29105"/>
    </ligand>
</feature>
<dbReference type="GO" id="GO:0003735">
    <property type="term" value="F:structural constituent of ribosome"/>
    <property type="evidence" value="ECO:0007669"/>
    <property type="project" value="InterPro"/>
</dbReference>
<feature type="binding site" evidence="5">
    <location>
        <position position="47"/>
    </location>
    <ligand>
        <name>Zn(2+)</name>
        <dbReference type="ChEBI" id="CHEBI:29105"/>
    </ligand>
</feature>
<evidence type="ECO:0000256" key="1">
    <source>
        <dbReference type="ARBA" id="ARBA00022771"/>
    </source>
</evidence>
<comment type="function">
    <text evidence="5">Binds to the 23S rRNA.</text>
</comment>
<keyword evidence="3 5" id="KW-0689">Ribosomal protein</keyword>
<gene>
    <name evidence="5" type="primary">rpl37ae</name>
    <name evidence="6" type="ORF">MHHB_P1212</name>
</gene>
<dbReference type="GO" id="GO:1990904">
    <property type="term" value="C:ribonucleoprotein complex"/>
    <property type="evidence" value="ECO:0007669"/>
    <property type="project" value="UniProtKB-KW"/>
</dbReference>
<dbReference type="InterPro" id="IPR050522">
    <property type="entry name" value="Ribosomal_protein_eL43"/>
</dbReference>
<proteinExistence type="inferred from homology"/>
<keyword evidence="2 5" id="KW-0694">RNA-binding</keyword>
<evidence type="ECO:0000313" key="6">
    <source>
        <dbReference type="EMBL" id="GBF36982.1"/>
    </source>
</evidence>
<dbReference type="Pfam" id="PF01780">
    <property type="entry name" value="Ribosomal_L37ae"/>
    <property type="match status" value="1"/>
</dbReference>
<keyword evidence="5" id="KW-0479">Metal-binding</keyword>
<comment type="similarity">
    <text evidence="5">Belongs to the eukaryotic ribosomal protein eL43 family. Putative zinc-binding subfamily.</text>
</comment>
<organism evidence="6 7">
    <name type="scientific">Methanofervidicoccus abyssi</name>
    <dbReference type="NCBI Taxonomy" id="2082189"/>
    <lineage>
        <taxon>Archaea</taxon>
        <taxon>Methanobacteriati</taxon>
        <taxon>Methanobacteriota</taxon>
        <taxon>Methanomada group</taxon>
        <taxon>Methanococci</taxon>
        <taxon>Methanococcales</taxon>
        <taxon>Methanofervidicoccus</taxon>
    </lineage>
</organism>
<comment type="caution">
    <text evidence="6">The sequence shown here is derived from an EMBL/GenBank/DDBJ whole genome shotgun (WGS) entry which is preliminary data.</text>
</comment>
<dbReference type="GO" id="GO:0008270">
    <property type="term" value="F:zinc ion binding"/>
    <property type="evidence" value="ECO:0007669"/>
    <property type="project" value="UniProtKB-UniRule"/>
</dbReference>
<dbReference type="InterPro" id="IPR002674">
    <property type="entry name" value="Ribosomal_eL43"/>
</dbReference>
<accession>A0A401HS11</accession>
<feature type="binding site" evidence="5">
    <location>
        <position position="62"/>
    </location>
    <ligand>
        <name>Zn(2+)</name>
        <dbReference type="ChEBI" id="CHEBI:29105"/>
    </ligand>
</feature>
<sequence>MGDMARFSHTKKVGPAGRFGPRYGRKIRVRVRDVEIKQKKSYKCPVCGFQKLRRVSTSIWVCKKCGAKIAGGAYTPETGAGKIVTKAIRRVIEKKSREI</sequence>
<dbReference type="PANTHER" id="PTHR48129">
    <property type="entry name" value="60S RIBOSOMAL PROTEIN L37A"/>
    <property type="match status" value="1"/>
</dbReference>
<keyword evidence="5" id="KW-0699">rRNA-binding</keyword>
<keyword evidence="4 5" id="KW-0687">Ribonucleoprotein</keyword>
<reference evidence="6 7" key="1">
    <citation type="journal article" date="2019" name="Int. J. Syst. Evol. Microbiol.">
        <title>Methanofervidicoccus abyssi gen. nov., sp. nov., a hydrogenotrophic methanogen, isolated from a hydrothermal vent chimney in the Mid-Cayman Spreading Center, the Caribbean Sea.</title>
        <authorList>
            <person name="Sakai S."/>
            <person name="Takaki Y."/>
            <person name="Miyazaki M."/>
            <person name="Ogawara M."/>
            <person name="Yanagawa K."/>
            <person name="Miyazaki J."/>
            <person name="Takai K."/>
        </authorList>
    </citation>
    <scope>NUCLEOTIDE SEQUENCE [LARGE SCALE GENOMIC DNA]</scope>
    <source>
        <strain evidence="6 7">HHB</strain>
    </source>
</reference>
<dbReference type="EMBL" id="BFAX01000005">
    <property type="protein sequence ID" value="GBF36982.1"/>
    <property type="molecule type" value="Genomic_DNA"/>
</dbReference>
<dbReference type="AlphaFoldDB" id="A0A401HS11"/>
<dbReference type="InterPro" id="IPR011331">
    <property type="entry name" value="Ribosomal_eL37/eL43"/>
</dbReference>
<dbReference type="GO" id="GO:0006412">
    <property type="term" value="P:translation"/>
    <property type="evidence" value="ECO:0007669"/>
    <property type="project" value="UniProtKB-UniRule"/>
</dbReference>
<comment type="cofactor">
    <cofactor evidence="5">
        <name>Zn(2+)</name>
        <dbReference type="ChEBI" id="CHEBI:29105"/>
    </cofactor>
    <text evidence="5">Binds 1 zinc ion per subunit.</text>
</comment>
<feature type="binding site" evidence="5">
    <location>
        <position position="44"/>
    </location>
    <ligand>
        <name>Zn(2+)</name>
        <dbReference type="ChEBI" id="CHEBI:29105"/>
    </ligand>
</feature>
<evidence type="ECO:0000256" key="5">
    <source>
        <dbReference type="HAMAP-Rule" id="MF_00327"/>
    </source>
</evidence>
<dbReference type="HAMAP" id="MF_00327">
    <property type="entry name" value="Ribosomal_eL43"/>
    <property type="match status" value="1"/>
</dbReference>
<name>A0A401HS11_9EURY</name>
<evidence type="ECO:0000313" key="7">
    <source>
        <dbReference type="Proteomes" id="UP000290527"/>
    </source>
</evidence>
<dbReference type="SUPFAM" id="SSF57829">
    <property type="entry name" value="Zn-binding ribosomal proteins"/>
    <property type="match status" value="1"/>
</dbReference>
<evidence type="ECO:0000256" key="3">
    <source>
        <dbReference type="ARBA" id="ARBA00022980"/>
    </source>
</evidence>
<dbReference type="Proteomes" id="UP000290527">
    <property type="component" value="Unassembled WGS sequence"/>
</dbReference>
<dbReference type="PANTHER" id="PTHR48129:SF1">
    <property type="entry name" value="LARGE RIBOSOMAL SUBUNIT PROTEIN EL43"/>
    <property type="match status" value="1"/>
</dbReference>
<dbReference type="NCBIfam" id="NF003058">
    <property type="entry name" value="PRK03976.1"/>
    <property type="match status" value="1"/>
</dbReference>
<protein>
    <recommendedName>
        <fullName evidence="5">Large ribosomal subunit protein eL43</fullName>
    </recommendedName>
</protein>
<keyword evidence="5" id="KW-0862">Zinc</keyword>
<feature type="zinc finger region" description="C4-type" evidence="5">
    <location>
        <begin position="44"/>
        <end position="65"/>
    </location>
</feature>
<keyword evidence="7" id="KW-1185">Reference proteome</keyword>
<keyword evidence="1 5" id="KW-0863">Zinc-finger</keyword>